<name>V3ZBY4_LOTGI</name>
<proteinExistence type="predicted"/>
<keyword evidence="4" id="KW-1185">Reference proteome</keyword>
<keyword evidence="2" id="KW-0812">Transmembrane</keyword>
<evidence type="ECO:0000256" key="2">
    <source>
        <dbReference type="SAM" id="Phobius"/>
    </source>
</evidence>
<evidence type="ECO:0000313" key="3">
    <source>
        <dbReference type="EMBL" id="ESO88548.1"/>
    </source>
</evidence>
<feature type="compositionally biased region" description="Basic residues" evidence="1">
    <location>
        <begin position="63"/>
        <end position="81"/>
    </location>
</feature>
<accession>V3ZBY4</accession>
<dbReference type="HOGENOM" id="CLU_1284590_0_0_1"/>
<gene>
    <name evidence="3" type="ORF">LOTGIDRAFT_234459</name>
</gene>
<dbReference type="GeneID" id="20249541"/>
<feature type="region of interest" description="Disordered" evidence="1">
    <location>
        <begin position="63"/>
        <end position="87"/>
    </location>
</feature>
<dbReference type="EMBL" id="KB202656">
    <property type="protein sequence ID" value="ESO88548.1"/>
    <property type="molecule type" value="Genomic_DNA"/>
</dbReference>
<organism evidence="3 4">
    <name type="scientific">Lottia gigantea</name>
    <name type="common">Giant owl limpet</name>
    <dbReference type="NCBI Taxonomy" id="225164"/>
    <lineage>
        <taxon>Eukaryota</taxon>
        <taxon>Metazoa</taxon>
        <taxon>Spiralia</taxon>
        <taxon>Lophotrochozoa</taxon>
        <taxon>Mollusca</taxon>
        <taxon>Gastropoda</taxon>
        <taxon>Patellogastropoda</taxon>
        <taxon>Lottioidea</taxon>
        <taxon>Lottiidae</taxon>
        <taxon>Lottia</taxon>
    </lineage>
</organism>
<evidence type="ECO:0000256" key="1">
    <source>
        <dbReference type="SAM" id="MobiDB-lite"/>
    </source>
</evidence>
<feature type="transmembrane region" description="Helical" evidence="2">
    <location>
        <begin position="150"/>
        <end position="171"/>
    </location>
</feature>
<dbReference type="Proteomes" id="UP000030746">
    <property type="component" value="Unassembled WGS sequence"/>
</dbReference>
<dbReference type="AlphaFoldDB" id="V3ZBY4"/>
<keyword evidence="2" id="KW-1133">Transmembrane helix</keyword>
<protein>
    <submittedName>
        <fullName evidence="3">Uncharacterized protein</fullName>
    </submittedName>
</protein>
<reference evidence="3 4" key="1">
    <citation type="journal article" date="2013" name="Nature">
        <title>Insights into bilaterian evolution from three spiralian genomes.</title>
        <authorList>
            <person name="Simakov O."/>
            <person name="Marletaz F."/>
            <person name="Cho S.J."/>
            <person name="Edsinger-Gonzales E."/>
            <person name="Havlak P."/>
            <person name="Hellsten U."/>
            <person name="Kuo D.H."/>
            <person name="Larsson T."/>
            <person name="Lv J."/>
            <person name="Arendt D."/>
            <person name="Savage R."/>
            <person name="Osoegawa K."/>
            <person name="de Jong P."/>
            <person name="Grimwood J."/>
            <person name="Chapman J.A."/>
            <person name="Shapiro H."/>
            <person name="Aerts A."/>
            <person name="Otillar R.P."/>
            <person name="Terry A.Y."/>
            <person name="Boore J.L."/>
            <person name="Grigoriev I.V."/>
            <person name="Lindberg D.R."/>
            <person name="Seaver E.C."/>
            <person name="Weisblat D.A."/>
            <person name="Putnam N.H."/>
            <person name="Rokhsar D.S."/>
        </authorList>
    </citation>
    <scope>NUCLEOTIDE SEQUENCE [LARGE SCALE GENOMIC DNA]</scope>
</reference>
<dbReference type="RefSeq" id="XP_009060599.1">
    <property type="nucleotide sequence ID" value="XM_009062351.1"/>
</dbReference>
<dbReference type="CTD" id="20249541"/>
<sequence length="215" mass="25432">MTSEVGNSVSWPDYEETSEEYSNRFQNNLDRWKTRDSLLEVPQVYQEYDFDATLEYWKDHDSKRRRAKAPHRHSIHRRKSSVKSDAHGLGAPLSHQVVEVLHDHESHQYSSESPCEYIPQALPLHRSDEEFYDGDFEEFQEEQTRFKWNWIRAVIVGGVTLAGAIGIPIAYQYVMVYYYPEEEDCNCINDGLWKFVTRTLFNMREPVRKPFLGFL</sequence>
<evidence type="ECO:0000313" key="4">
    <source>
        <dbReference type="Proteomes" id="UP000030746"/>
    </source>
</evidence>
<keyword evidence="2" id="KW-0472">Membrane</keyword>
<dbReference type="KEGG" id="lgi:LOTGIDRAFT_234459"/>